<dbReference type="AlphaFoldDB" id="A0A381T7R9"/>
<proteinExistence type="predicted"/>
<gene>
    <name evidence="1" type="ORF">METZ01_LOCUS64482</name>
</gene>
<accession>A0A381T7R9</accession>
<sequence length="46" mass="5037">MRLQTTLATIRHLSGALSYLKMDPIISQESTMPNVMTALMEGWAGA</sequence>
<evidence type="ECO:0000313" key="1">
    <source>
        <dbReference type="EMBL" id="SVA11628.1"/>
    </source>
</evidence>
<organism evidence="1">
    <name type="scientific">marine metagenome</name>
    <dbReference type="NCBI Taxonomy" id="408172"/>
    <lineage>
        <taxon>unclassified sequences</taxon>
        <taxon>metagenomes</taxon>
        <taxon>ecological metagenomes</taxon>
    </lineage>
</organism>
<protein>
    <submittedName>
        <fullName evidence="1">Uncharacterized protein</fullName>
    </submittedName>
</protein>
<name>A0A381T7R9_9ZZZZ</name>
<dbReference type="EMBL" id="UINC01004081">
    <property type="protein sequence ID" value="SVA11628.1"/>
    <property type="molecule type" value="Genomic_DNA"/>
</dbReference>
<reference evidence="1" key="1">
    <citation type="submission" date="2018-05" db="EMBL/GenBank/DDBJ databases">
        <authorList>
            <person name="Lanie J.A."/>
            <person name="Ng W.-L."/>
            <person name="Kazmierczak K.M."/>
            <person name="Andrzejewski T.M."/>
            <person name="Davidsen T.M."/>
            <person name="Wayne K.J."/>
            <person name="Tettelin H."/>
            <person name="Glass J.I."/>
            <person name="Rusch D."/>
            <person name="Podicherti R."/>
            <person name="Tsui H.-C.T."/>
            <person name="Winkler M.E."/>
        </authorList>
    </citation>
    <scope>NUCLEOTIDE SEQUENCE</scope>
</reference>